<dbReference type="Pfam" id="PF03810">
    <property type="entry name" value="IBN_N"/>
    <property type="match status" value="1"/>
</dbReference>
<evidence type="ECO:0000256" key="8">
    <source>
        <dbReference type="ARBA" id="ARBA00083566"/>
    </source>
</evidence>
<evidence type="ECO:0000256" key="3">
    <source>
        <dbReference type="ARBA" id="ARBA00022448"/>
    </source>
</evidence>
<evidence type="ECO:0000256" key="2">
    <source>
        <dbReference type="ARBA" id="ARBA00010907"/>
    </source>
</evidence>
<dbReference type="GO" id="GO:0006606">
    <property type="term" value="P:protein import into nucleus"/>
    <property type="evidence" value="ECO:0007669"/>
    <property type="project" value="InterPro"/>
</dbReference>
<evidence type="ECO:0000256" key="1">
    <source>
        <dbReference type="ARBA" id="ARBA00004496"/>
    </source>
</evidence>
<dbReference type="InterPro" id="IPR058584">
    <property type="entry name" value="IMB1_TNPO1-like_TPR"/>
</dbReference>
<evidence type="ECO:0000259" key="9">
    <source>
        <dbReference type="PROSITE" id="PS50166"/>
    </source>
</evidence>
<dbReference type="InterPro" id="IPR001494">
    <property type="entry name" value="Importin-beta_N"/>
</dbReference>
<dbReference type="PANTHER" id="PTHR10527">
    <property type="entry name" value="IMPORTIN BETA"/>
    <property type="match status" value="1"/>
</dbReference>
<dbReference type="Pfam" id="PF13513">
    <property type="entry name" value="HEAT_EZ"/>
    <property type="match status" value="1"/>
</dbReference>
<reference evidence="10 11" key="1">
    <citation type="submission" date="2016-10" db="EMBL/GenBank/DDBJ databases">
        <authorList>
            <person name="de Groot N.N."/>
        </authorList>
    </citation>
    <scope>NUCLEOTIDE SEQUENCE [LARGE SCALE GENOMIC DNA]</scope>
    <source>
        <strain evidence="10 11">PYCC 4715</strain>
    </source>
</reference>
<dbReference type="FunFam" id="1.25.10.10:FF:000027">
    <property type="entry name" value="Importin subunit beta-1"/>
    <property type="match status" value="1"/>
</dbReference>
<dbReference type="SUPFAM" id="SSF48371">
    <property type="entry name" value="ARM repeat"/>
    <property type="match status" value="1"/>
</dbReference>
<protein>
    <recommendedName>
        <fullName evidence="7">Importin-95</fullName>
    </recommendedName>
    <alternativeName>
        <fullName evidence="8">Karyopherin-95</fullName>
    </alternativeName>
</protein>
<evidence type="ECO:0000313" key="11">
    <source>
        <dbReference type="Proteomes" id="UP000182259"/>
    </source>
</evidence>
<keyword evidence="3" id="KW-0813">Transport</keyword>
<organism evidence="10 11">
    <name type="scientific">Sungouiella intermedia</name>
    <dbReference type="NCBI Taxonomy" id="45354"/>
    <lineage>
        <taxon>Eukaryota</taxon>
        <taxon>Fungi</taxon>
        <taxon>Dikarya</taxon>
        <taxon>Ascomycota</taxon>
        <taxon>Saccharomycotina</taxon>
        <taxon>Pichiomycetes</taxon>
        <taxon>Metschnikowiaceae</taxon>
        <taxon>Sungouiella</taxon>
    </lineage>
</organism>
<dbReference type="GO" id="GO:0031267">
    <property type="term" value="F:small GTPase binding"/>
    <property type="evidence" value="ECO:0007669"/>
    <property type="project" value="InterPro"/>
</dbReference>
<name>A0A1L0CXY7_9ASCO</name>
<dbReference type="GO" id="GO:0005737">
    <property type="term" value="C:cytoplasm"/>
    <property type="evidence" value="ECO:0007669"/>
    <property type="project" value="UniProtKB-SubCell"/>
</dbReference>
<keyword evidence="5" id="KW-0677">Repeat</keyword>
<evidence type="ECO:0000256" key="4">
    <source>
        <dbReference type="ARBA" id="ARBA00022490"/>
    </source>
</evidence>
<comment type="subcellular location">
    <subcellularLocation>
        <location evidence="1">Cytoplasm</location>
    </subcellularLocation>
</comment>
<proteinExistence type="inferred from homology"/>
<evidence type="ECO:0000256" key="7">
    <source>
        <dbReference type="ARBA" id="ARBA00079884"/>
    </source>
</evidence>
<dbReference type="InterPro" id="IPR011989">
    <property type="entry name" value="ARM-like"/>
</dbReference>
<dbReference type="GO" id="GO:0005634">
    <property type="term" value="C:nucleus"/>
    <property type="evidence" value="ECO:0007669"/>
    <property type="project" value="UniProtKB-ARBA"/>
</dbReference>
<dbReference type="Gene3D" id="1.25.10.10">
    <property type="entry name" value="Leucine-rich Repeat Variant"/>
    <property type="match status" value="1"/>
</dbReference>
<dbReference type="AlphaFoldDB" id="A0A1L0CXY7"/>
<dbReference type="EMBL" id="LT635764">
    <property type="protein sequence ID" value="SGZ48539.1"/>
    <property type="molecule type" value="Genomic_DNA"/>
</dbReference>
<comment type="similarity">
    <text evidence="2">Belongs to the importin beta family. Importin beta-1 subfamily.</text>
</comment>
<dbReference type="Proteomes" id="UP000182259">
    <property type="component" value="Chromosome I"/>
</dbReference>
<evidence type="ECO:0000256" key="6">
    <source>
        <dbReference type="ARBA" id="ARBA00022927"/>
    </source>
</evidence>
<dbReference type="Pfam" id="PF25574">
    <property type="entry name" value="TPR_IMB1"/>
    <property type="match status" value="1"/>
</dbReference>
<accession>A0A1L0CXY7</accession>
<dbReference type="InterPro" id="IPR016024">
    <property type="entry name" value="ARM-type_fold"/>
</dbReference>
<evidence type="ECO:0000256" key="5">
    <source>
        <dbReference type="ARBA" id="ARBA00022737"/>
    </source>
</evidence>
<evidence type="ECO:0000313" key="10">
    <source>
        <dbReference type="EMBL" id="SGZ48539.1"/>
    </source>
</evidence>
<sequence length="867" mass="95982">MDIARLLESALLATDASVRNQAEQQLQELAASSYQQYMLYLSEVLVNAEAKPEVRMLAALGMKNQLTSKDSRVRADQHSKWLVLDPQVKEKIKEAAMQVLLGNEERMASSVPQLVSAIATIELPRNEWPTLIPTIIENTKTDKPTQVKRSCLLTIGYICESADANDPQILSQSNGILIAIVQGVQSSEPSTQVRLTALNALSNSLQFIKLNFQREGERNFIMQVVCEATQASDSELQAAAFGCLAKIVLMYYQHMSLYMEKALYVLSILGMQSNDDKVACMAIEFWSTICEEEFDIAFQLHEYGEREDPATADLQSYNFALLATNDVLPVLLTLLTKQNEDPEDDDWSVAMAAGSCLQLFAQTTGMYVVEPTLKFFAANIELQEWRNREAAVMAFGSILEGPEIDQLNGPILEAIKPILHLIKDPTLQVQETTAWCLGKLTEVALAVIDLGTEMEPLLEALLVALNGHPKVSVNACWALMNILEQLCPDAPQQNSSVMSRYYETFIPALVQISNKEDNEYNSRASAYEALSAFVTYSAVDTMHIIQSIALEVLNRLETTISMQQQAYNAESKTALEELQINILSLLTNIIRRLSHDVLGAADKLMTMFIKLLDAQQPNALIEEDIFIAISAVSSAVGPEFLKYMDLFIPYLTKALTNVDSPTCITAVGLVADLAQSLGTAIGPYLNGLMDIMGANLSNNAVKRELKPAILSCFGDIAGVVGEGFFPYMEIVMQICTQLANSVPDDNSYESMDYVTNVKEAVLDCYVGIVSSLSTKPDLLYNFLGPIFQLIQQIAGDIELAMNESTARSAVGLLGDIAAMYQDGQLRSFYEQEWVTSFIKKTRSNLTFSQQTKDAARWARDRQKRQIG</sequence>
<feature type="domain" description="Importin N-terminal" evidence="9">
    <location>
        <begin position="22"/>
        <end position="102"/>
    </location>
</feature>
<keyword evidence="6" id="KW-0653">Protein transport</keyword>
<dbReference type="SMART" id="SM00913">
    <property type="entry name" value="IBN_N"/>
    <property type="match status" value="1"/>
</dbReference>
<dbReference type="PROSITE" id="PS50166">
    <property type="entry name" value="IMPORTIN_B_NT"/>
    <property type="match status" value="1"/>
</dbReference>
<dbReference type="InterPro" id="IPR040122">
    <property type="entry name" value="Importin_beta"/>
</dbReference>
<keyword evidence="4" id="KW-0963">Cytoplasm</keyword>
<gene>
    <name evidence="10" type="ORF">SAMEA4029009_CIC11G00000000017</name>
</gene>